<dbReference type="InterPro" id="IPR036890">
    <property type="entry name" value="HATPase_C_sf"/>
</dbReference>
<gene>
    <name evidence="7" type="ORF">AWB76_04803</name>
</gene>
<dbReference type="PANTHER" id="PTHR43065:SF42">
    <property type="entry name" value="TWO-COMPONENT SENSOR PPRA"/>
    <property type="match status" value="1"/>
</dbReference>
<dbReference type="PROSITE" id="PS50109">
    <property type="entry name" value="HIS_KIN"/>
    <property type="match status" value="1"/>
</dbReference>
<dbReference type="SUPFAM" id="SSF52172">
    <property type="entry name" value="CheY-like"/>
    <property type="match status" value="1"/>
</dbReference>
<keyword evidence="7" id="KW-0808">Transferase</keyword>
<feature type="modified residue" description="4-aspartylphosphate" evidence="3">
    <location>
        <position position="486"/>
    </location>
</feature>
<sequence>METVEPTAGVILIYAPTGRDADVIRQTLHERGIAGCAVASFDEACHLLHRDEGVAVGGMIVAEEALGGATAAFTKCLSNQPAWSDLPICLLTVSGGPESPRARWRFFESLGNVTLLARRLPAESLVSAARGLLRARARQLQTKHHLDELNGAAQTLERRVEQRTEELMAAQETLRQAQKMEAIGQLTGGLAHDFNNLLQVVNSNMELVQLRIRQGRAADIERQMRSAHEATQRAAALTHRLLAFSRRQTLDPKPVSLNRLVLGMLSLIERTIGPSVSIHADLGTDVYWTMCDPPQLENAVLNLCINARDAMPDGGALRIRTENTTLVGRAALLHDLPAGDYVILSVADTGCGMTVEVASKAFDPFFTTKPLGQGTGLGLSMIYGFTRQSGGKATIESEVGAGTVVSIYLPRLIAEQPQVEEAPLAESIPSAVKRKTVLVVDDEPEVRTVSAEVLREAGYNVLEAAEGITALSLLGSNLAIDMLVTDIGMPGMNGKQLADRARLARPDLKVLFITGFAEKTAFPSGNVDPGSHLLNKPFPIRELALRVGQIVNGTV</sequence>
<dbReference type="Proteomes" id="UP000054624">
    <property type="component" value="Unassembled WGS sequence"/>
</dbReference>
<dbReference type="EC" id="2.7.13.3" evidence="2"/>
<evidence type="ECO:0000256" key="1">
    <source>
        <dbReference type="ARBA" id="ARBA00000085"/>
    </source>
</evidence>
<evidence type="ECO:0000256" key="3">
    <source>
        <dbReference type="PROSITE-ProRule" id="PRU00169"/>
    </source>
</evidence>
<dbReference type="InterPro" id="IPR001789">
    <property type="entry name" value="Sig_transdc_resp-reg_receiver"/>
</dbReference>
<dbReference type="Gene3D" id="1.10.287.130">
    <property type="match status" value="1"/>
</dbReference>
<comment type="catalytic activity">
    <reaction evidence="1">
        <text>ATP + protein L-histidine = ADP + protein N-phospho-L-histidine.</text>
        <dbReference type="EC" id="2.7.13.3"/>
    </reaction>
</comment>
<keyword evidence="3" id="KW-0597">Phosphoprotein</keyword>
<dbReference type="SUPFAM" id="SSF47384">
    <property type="entry name" value="Homodimeric domain of signal transducing histidine kinase"/>
    <property type="match status" value="1"/>
</dbReference>
<dbReference type="GO" id="GO:0000155">
    <property type="term" value="F:phosphorelay sensor kinase activity"/>
    <property type="evidence" value="ECO:0007669"/>
    <property type="project" value="InterPro"/>
</dbReference>
<dbReference type="RefSeq" id="WP_061162542.1">
    <property type="nucleotide sequence ID" value="NZ_FCOI02000017.1"/>
</dbReference>
<dbReference type="Pfam" id="PF00072">
    <property type="entry name" value="Response_reg"/>
    <property type="match status" value="1"/>
</dbReference>
<dbReference type="SUPFAM" id="SSF55874">
    <property type="entry name" value="ATPase domain of HSP90 chaperone/DNA topoisomerase II/histidine kinase"/>
    <property type="match status" value="1"/>
</dbReference>
<dbReference type="InterPro" id="IPR003594">
    <property type="entry name" value="HATPase_dom"/>
</dbReference>
<dbReference type="Pfam" id="PF02518">
    <property type="entry name" value="HATPase_c"/>
    <property type="match status" value="1"/>
</dbReference>
<feature type="coiled-coil region" evidence="4">
    <location>
        <begin position="146"/>
        <end position="180"/>
    </location>
</feature>
<dbReference type="STRING" id="1777137.AWB76_04803"/>
<reference evidence="8" key="1">
    <citation type="submission" date="2016-01" db="EMBL/GenBank/DDBJ databases">
        <authorList>
            <person name="Peeters Charlotte."/>
        </authorList>
    </citation>
    <scope>NUCLEOTIDE SEQUENCE [LARGE SCALE GENOMIC DNA]</scope>
</reference>
<feature type="domain" description="Histidine kinase" evidence="5">
    <location>
        <begin position="189"/>
        <end position="413"/>
    </location>
</feature>
<evidence type="ECO:0000256" key="4">
    <source>
        <dbReference type="SAM" id="Coils"/>
    </source>
</evidence>
<dbReference type="Gene3D" id="3.30.565.10">
    <property type="entry name" value="Histidine kinase-like ATPase, C-terminal domain"/>
    <property type="match status" value="1"/>
</dbReference>
<evidence type="ECO:0000313" key="7">
    <source>
        <dbReference type="EMBL" id="SAK74614.1"/>
    </source>
</evidence>
<evidence type="ECO:0000256" key="2">
    <source>
        <dbReference type="ARBA" id="ARBA00012438"/>
    </source>
</evidence>
<dbReference type="EMBL" id="FCOI02000017">
    <property type="protein sequence ID" value="SAK74614.1"/>
    <property type="molecule type" value="Genomic_DNA"/>
</dbReference>
<dbReference type="AlphaFoldDB" id="A0A158BWX1"/>
<dbReference type="SMART" id="SM00387">
    <property type="entry name" value="HATPase_c"/>
    <property type="match status" value="1"/>
</dbReference>
<keyword evidence="8" id="KW-1185">Reference proteome</keyword>
<dbReference type="Gene3D" id="3.40.50.2300">
    <property type="match status" value="1"/>
</dbReference>
<evidence type="ECO:0000259" key="6">
    <source>
        <dbReference type="PROSITE" id="PS50110"/>
    </source>
</evidence>
<dbReference type="PANTHER" id="PTHR43065">
    <property type="entry name" value="SENSOR HISTIDINE KINASE"/>
    <property type="match status" value="1"/>
</dbReference>
<organism evidence="7 8">
    <name type="scientific">Caballeronia temeraria</name>
    <dbReference type="NCBI Taxonomy" id="1777137"/>
    <lineage>
        <taxon>Bacteria</taxon>
        <taxon>Pseudomonadati</taxon>
        <taxon>Pseudomonadota</taxon>
        <taxon>Betaproteobacteria</taxon>
        <taxon>Burkholderiales</taxon>
        <taxon>Burkholderiaceae</taxon>
        <taxon>Caballeronia</taxon>
    </lineage>
</organism>
<dbReference type="InterPro" id="IPR005467">
    <property type="entry name" value="His_kinase_dom"/>
</dbReference>
<dbReference type="OrthoDB" id="5389366at2"/>
<accession>A0A158BWX1</accession>
<feature type="domain" description="Response regulatory" evidence="6">
    <location>
        <begin position="436"/>
        <end position="551"/>
    </location>
</feature>
<dbReference type="InterPro" id="IPR011006">
    <property type="entry name" value="CheY-like_superfamily"/>
</dbReference>
<proteinExistence type="predicted"/>
<dbReference type="SMART" id="SM00448">
    <property type="entry name" value="REC"/>
    <property type="match status" value="1"/>
</dbReference>
<evidence type="ECO:0000313" key="8">
    <source>
        <dbReference type="Proteomes" id="UP000054624"/>
    </source>
</evidence>
<dbReference type="PRINTS" id="PR00344">
    <property type="entry name" value="BCTRLSENSOR"/>
</dbReference>
<dbReference type="InterPro" id="IPR004358">
    <property type="entry name" value="Sig_transdc_His_kin-like_C"/>
</dbReference>
<protein>
    <recommendedName>
        <fullName evidence="2">histidine kinase</fullName>
        <ecNumber evidence="2">2.7.13.3</ecNumber>
    </recommendedName>
</protein>
<name>A0A158BWX1_9BURK</name>
<keyword evidence="7" id="KW-0418">Kinase</keyword>
<keyword evidence="4" id="KW-0175">Coiled coil</keyword>
<dbReference type="InterPro" id="IPR036097">
    <property type="entry name" value="HisK_dim/P_sf"/>
</dbReference>
<evidence type="ECO:0000259" key="5">
    <source>
        <dbReference type="PROSITE" id="PS50109"/>
    </source>
</evidence>
<dbReference type="PROSITE" id="PS50110">
    <property type="entry name" value="RESPONSE_REGULATORY"/>
    <property type="match status" value="1"/>
</dbReference>